<keyword evidence="5" id="KW-1185">Reference proteome</keyword>
<evidence type="ECO:0000259" key="3">
    <source>
        <dbReference type="SMART" id="SM00909"/>
    </source>
</evidence>
<evidence type="ECO:0000256" key="1">
    <source>
        <dbReference type="SAM" id="MobiDB-lite"/>
    </source>
</evidence>
<reference evidence="4 5" key="1">
    <citation type="submission" date="2016-10" db="EMBL/GenBank/DDBJ databases">
        <authorList>
            <person name="de Groot N.N."/>
        </authorList>
    </citation>
    <scope>NUCLEOTIDE SEQUENCE [LARGE SCALE GENOMIC DNA]</scope>
    <source>
        <strain evidence="4 5">DSM 1283</strain>
    </source>
</reference>
<dbReference type="Pfam" id="PF10646">
    <property type="entry name" value="Germane"/>
    <property type="match status" value="1"/>
</dbReference>
<dbReference type="AlphaFoldDB" id="A0A1I5G5U2"/>
<evidence type="ECO:0000313" key="5">
    <source>
        <dbReference type="Proteomes" id="UP000198806"/>
    </source>
</evidence>
<feature type="signal peptide" evidence="2">
    <location>
        <begin position="1"/>
        <end position="18"/>
    </location>
</feature>
<evidence type="ECO:0000256" key="2">
    <source>
        <dbReference type="SAM" id="SignalP"/>
    </source>
</evidence>
<dbReference type="RefSeq" id="WP_091686953.1">
    <property type="nucleotide sequence ID" value="NZ_BAABFM010000001.1"/>
</dbReference>
<protein>
    <submittedName>
        <fullName evidence="4">Sporulation and spore germination</fullName>
    </submittedName>
</protein>
<dbReference type="Gene3D" id="2.40.360.20">
    <property type="match status" value="1"/>
</dbReference>
<proteinExistence type="predicted"/>
<accession>A0A1I5G5U2</accession>
<dbReference type="EMBL" id="FOWD01000017">
    <property type="protein sequence ID" value="SFO31229.1"/>
    <property type="molecule type" value="Genomic_DNA"/>
</dbReference>
<dbReference type="SMART" id="SM00909">
    <property type="entry name" value="Germane"/>
    <property type="match status" value="1"/>
</dbReference>
<feature type="compositionally biased region" description="Low complexity" evidence="1">
    <location>
        <begin position="34"/>
        <end position="48"/>
    </location>
</feature>
<name>A0A1I5G5U2_9FIRM</name>
<evidence type="ECO:0000313" key="4">
    <source>
        <dbReference type="EMBL" id="SFO31229.1"/>
    </source>
</evidence>
<keyword evidence="2" id="KW-0732">Signal</keyword>
<gene>
    <name evidence="4" type="ORF">SAMN04489757_11780</name>
</gene>
<feature type="region of interest" description="Disordered" evidence="1">
    <location>
        <begin position="24"/>
        <end position="52"/>
    </location>
</feature>
<dbReference type="OrthoDB" id="1683231at2"/>
<feature type="chain" id="PRO_5038676049" evidence="2">
    <location>
        <begin position="19"/>
        <end position="366"/>
    </location>
</feature>
<dbReference type="PROSITE" id="PS51257">
    <property type="entry name" value="PROKAR_LIPOPROTEIN"/>
    <property type="match status" value="1"/>
</dbReference>
<dbReference type="InterPro" id="IPR019606">
    <property type="entry name" value="GerMN"/>
</dbReference>
<sequence length="366" mass="41204">MKKFTLIIGMIVTMLFLAACKNKGKNTGDVDQKPTTPEVTATPTAEPTDNTKEEPKTLLTIADYFPFKEDAEYVYEGEGNEYASYVVYTDYINEDSIQLRKNDGGTELVKVLKYEKGELTQVLSREEAYYRENLIGKTEGEAEILLKEPLKQGTEWTIPGNHKRYISNVAVDITTPSGDYETLEVTTEAEGGKMVDYYAPGVGLVKTVFNGTDYQVTSTLSKINANTPFKQTIAIYYPTVEEVIRVENKEISFRTNDITKIKLEEAVKDIKNENDRPLISTNTRINSLYLSKDNIVNVDFSKELITEMNAGAGYEVLILQSITNTLGDYYGAKEVYITIDGNPYESGHILMKKGETFKVNYDKVKK</sequence>
<dbReference type="Proteomes" id="UP000198806">
    <property type="component" value="Unassembled WGS sequence"/>
</dbReference>
<feature type="domain" description="GerMN" evidence="3">
    <location>
        <begin position="263"/>
        <end position="348"/>
    </location>
</feature>
<dbReference type="STRING" id="1527.SAMN04489757_11780"/>
<organism evidence="4 5">
    <name type="scientific">Anaerocolumna aminovalerica</name>
    <dbReference type="NCBI Taxonomy" id="1527"/>
    <lineage>
        <taxon>Bacteria</taxon>
        <taxon>Bacillati</taxon>
        <taxon>Bacillota</taxon>
        <taxon>Clostridia</taxon>
        <taxon>Lachnospirales</taxon>
        <taxon>Lachnospiraceae</taxon>
        <taxon>Anaerocolumna</taxon>
    </lineage>
</organism>